<dbReference type="Pfam" id="PF23247">
    <property type="entry name" value="LRR_RPS2"/>
    <property type="match status" value="1"/>
</dbReference>
<dbReference type="InterPro" id="IPR050905">
    <property type="entry name" value="Plant_NBS-LRR"/>
</dbReference>
<dbReference type="InterPro" id="IPR001611">
    <property type="entry name" value="Leu-rich_rpt"/>
</dbReference>
<evidence type="ECO:0000313" key="8">
    <source>
        <dbReference type="Proteomes" id="UP000515121"/>
    </source>
</evidence>
<dbReference type="Pfam" id="PF13855">
    <property type="entry name" value="LRR_8"/>
    <property type="match status" value="1"/>
</dbReference>
<keyword evidence="2" id="KW-0547">Nucleotide-binding</keyword>
<dbReference type="Proteomes" id="UP000515121">
    <property type="component" value="Unplaced"/>
</dbReference>
<dbReference type="InterPro" id="IPR042197">
    <property type="entry name" value="Apaf_helical"/>
</dbReference>
<reference evidence="9" key="1">
    <citation type="submission" date="2025-08" db="UniProtKB">
        <authorList>
            <consortium name="RefSeq"/>
        </authorList>
    </citation>
    <scope>IDENTIFICATION</scope>
    <source>
        <tissue evidence="9">Fruit stalk</tissue>
    </source>
</reference>
<comment type="similarity">
    <text evidence="1">Belongs to the disease resistance NB-LRR family.</text>
</comment>
<dbReference type="GO" id="GO:0006952">
    <property type="term" value="P:defense response"/>
    <property type="evidence" value="ECO:0007669"/>
    <property type="project" value="UniProtKB-KW"/>
</dbReference>
<dbReference type="Gene3D" id="3.80.10.10">
    <property type="entry name" value="Ribonuclease Inhibitor"/>
    <property type="match status" value="2"/>
</dbReference>
<dbReference type="Pfam" id="PF00931">
    <property type="entry name" value="NB-ARC"/>
    <property type="match status" value="1"/>
</dbReference>
<keyword evidence="4" id="KW-0067">ATP-binding</keyword>
<dbReference type="InterPro" id="IPR057135">
    <property type="entry name" value="At4g27190-like_LRR"/>
</dbReference>
<dbReference type="GO" id="GO:0043531">
    <property type="term" value="F:ADP binding"/>
    <property type="evidence" value="ECO:0007669"/>
    <property type="project" value="InterPro"/>
</dbReference>
<dbReference type="KEGG" id="dzi:111307005"/>
<dbReference type="AlphaFoldDB" id="A0A6P6A7P4"/>
<keyword evidence="8" id="KW-1185">Reference proteome</keyword>
<evidence type="ECO:0000256" key="2">
    <source>
        <dbReference type="ARBA" id="ARBA00022741"/>
    </source>
</evidence>
<dbReference type="SUPFAM" id="SSF52540">
    <property type="entry name" value="P-loop containing nucleoside triphosphate hydrolases"/>
    <property type="match status" value="1"/>
</dbReference>
<dbReference type="Gene3D" id="1.10.8.430">
    <property type="entry name" value="Helical domain of apoptotic protease-activating factors"/>
    <property type="match status" value="1"/>
</dbReference>
<dbReference type="PANTHER" id="PTHR33463:SF143">
    <property type="entry name" value="NB-ARC DOMAIN-CONTAINING PROTEIN"/>
    <property type="match status" value="1"/>
</dbReference>
<evidence type="ECO:0000259" key="7">
    <source>
        <dbReference type="Pfam" id="PF23247"/>
    </source>
</evidence>
<keyword evidence="3" id="KW-0611">Plant defense</keyword>
<sequence>MEAAHRQKEEDLEETENVSQPSEPASTLALSTPRNREIVEPVAAIPPAKDDIPVMDEAEAEILSQTGEVQEIYETRVAAMTNIEHSVSRILECMGSTETVRKLAVHGVCGVGKSTVLRALVNNPKTKHKFDLIIWVTVSKYWSRRKIQDQIIQQLPPASSNAEPFQILKGKKFLLLLDDVWERIDLQEMGIPDPSQENGSMMILSTRELKACHDAGEIRVVQIEPLSKEEAWTLFREQVGGVVDLPSINHFAKGIVEGCCGLPLLIIVTGRALVDEKNVPVWEHALNEFSEPGRDVKSRMEDLVQLLKFSFYRLKSRSLKSCFLYRALFSEDQQISPSEFVDYCIQEGLIAGSWSNAYERGHDILDALLRALLLETTEGGRLIKMRDVMRDLALEILSSDTEGCQFLQRTYSKPLKPEDRSSSTSADGQYLSRVVAGLTEPPTEEEWEQSEIMFLMNDKLSALPDKPSCSKLVTLFLQRNYQLRVLPDLFFHNMPLLKLLNLSKTRIKYLPKSISNLERLETLILRDCERLVKLPSEVGSLKLLQVLDLRGTEIIELPEEIAELDSLSYLEVSFYGSSTNSKHAKLPPGLISRLEALETLSISVYPGDNWWNKSVESFIKEVINLKLLTSLSFYFPEVKFLEQFLGDSASWKEESLTEFKFVVGADIKFNASRVPQHVELNYGLISGQCLRFVNSEKIPDAIVNVLARCTAFYLDHHLDVHRLSEFGIGNIKKLKYCIISECPDLETIVDSEEGTESVFPCLEYLSIHYSWSLTSIWKGVVPKGSFAALRTLSLYACPKLTYVFKSSMLQFISNLEELLVDDCEAIEKIISVEEVTESCCISLKSLTLQYLPKLVHIWEDAQTRLLFEYISVYDCPQLKQICKDSELKQTLRGIRAEKDWWDELVWEENGIHSHFEALFTPIGEGGVHSS</sequence>
<dbReference type="Gene3D" id="3.40.50.300">
    <property type="entry name" value="P-loop containing nucleotide triphosphate hydrolases"/>
    <property type="match status" value="1"/>
</dbReference>
<dbReference type="InterPro" id="IPR032675">
    <property type="entry name" value="LRR_dom_sf"/>
</dbReference>
<dbReference type="OrthoDB" id="1938824at2759"/>
<dbReference type="PRINTS" id="PR00364">
    <property type="entry name" value="DISEASERSIST"/>
</dbReference>
<feature type="region of interest" description="Disordered" evidence="5">
    <location>
        <begin position="1"/>
        <end position="37"/>
    </location>
</feature>
<evidence type="ECO:0000256" key="1">
    <source>
        <dbReference type="ARBA" id="ARBA00008894"/>
    </source>
</evidence>
<evidence type="ECO:0000256" key="3">
    <source>
        <dbReference type="ARBA" id="ARBA00022821"/>
    </source>
</evidence>
<dbReference type="GeneID" id="111307005"/>
<dbReference type="InterPro" id="IPR027417">
    <property type="entry name" value="P-loop_NTPase"/>
</dbReference>
<evidence type="ECO:0000256" key="4">
    <source>
        <dbReference type="ARBA" id="ARBA00022840"/>
    </source>
</evidence>
<evidence type="ECO:0000256" key="5">
    <source>
        <dbReference type="SAM" id="MobiDB-lite"/>
    </source>
</evidence>
<dbReference type="FunFam" id="3.40.50.300:FF:001091">
    <property type="entry name" value="Probable disease resistance protein At1g61300"/>
    <property type="match status" value="1"/>
</dbReference>
<feature type="domain" description="NB-ARC" evidence="6">
    <location>
        <begin position="84"/>
        <end position="239"/>
    </location>
</feature>
<dbReference type="SUPFAM" id="SSF52058">
    <property type="entry name" value="L domain-like"/>
    <property type="match status" value="1"/>
</dbReference>
<dbReference type="RefSeq" id="XP_022760815.1">
    <property type="nucleotide sequence ID" value="XM_022905080.1"/>
</dbReference>
<protein>
    <submittedName>
        <fullName evidence="9">Disease resistance protein At4g27190-like</fullName>
    </submittedName>
</protein>
<gene>
    <name evidence="9" type="primary">LOC111307005</name>
</gene>
<evidence type="ECO:0000313" key="9">
    <source>
        <dbReference type="RefSeq" id="XP_022760815.1"/>
    </source>
</evidence>
<name>A0A6P6A7P4_DURZI</name>
<dbReference type="InterPro" id="IPR002182">
    <property type="entry name" value="NB-ARC"/>
</dbReference>
<proteinExistence type="inferred from homology"/>
<feature type="domain" description="Disease resistance protein At4g27190-like leucine-rich repeats" evidence="7">
    <location>
        <begin position="770"/>
        <end position="882"/>
    </location>
</feature>
<evidence type="ECO:0000259" key="6">
    <source>
        <dbReference type="Pfam" id="PF00931"/>
    </source>
</evidence>
<accession>A0A6P6A7P4</accession>
<feature type="compositionally biased region" description="Polar residues" evidence="5">
    <location>
        <begin position="17"/>
        <end position="33"/>
    </location>
</feature>
<organism evidence="8 9">
    <name type="scientific">Durio zibethinus</name>
    <name type="common">Durian</name>
    <dbReference type="NCBI Taxonomy" id="66656"/>
    <lineage>
        <taxon>Eukaryota</taxon>
        <taxon>Viridiplantae</taxon>
        <taxon>Streptophyta</taxon>
        <taxon>Embryophyta</taxon>
        <taxon>Tracheophyta</taxon>
        <taxon>Spermatophyta</taxon>
        <taxon>Magnoliopsida</taxon>
        <taxon>eudicotyledons</taxon>
        <taxon>Gunneridae</taxon>
        <taxon>Pentapetalae</taxon>
        <taxon>rosids</taxon>
        <taxon>malvids</taxon>
        <taxon>Malvales</taxon>
        <taxon>Malvaceae</taxon>
        <taxon>Helicteroideae</taxon>
        <taxon>Durio</taxon>
    </lineage>
</organism>
<dbReference type="GO" id="GO:0005524">
    <property type="term" value="F:ATP binding"/>
    <property type="evidence" value="ECO:0007669"/>
    <property type="project" value="UniProtKB-KW"/>
</dbReference>
<dbReference type="PANTHER" id="PTHR33463">
    <property type="entry name" value="NB-ARC DOMAIN-CONTAINING PROTEIN-RELATED"/>
    <property type="match status" value="1"/>
</dbReference>